<evidence type="ECO:0000313" key="3">
    <source>
        <dbReference type="Proteomes" id="UP000247978"/>
    </source>
</evidence>
<keyword evidence="3" id="KW-1185">Reference proteome</keyword>
<dbReference type="RefSeq" id="WP_110395657.1">
    <property type="nucleotide sequence ID" value="NZ_JADIJL010000004.1"/>
</dbReference>
<evidence type="ECO:0000256" key="1">
    <source>
        <dbReference type="SAM" id="MobiDB-lite"/>
    </source>
</evidence>
<accession>A0A2V3VX64</accession>
<name>A0A2V3VX64_9BACI</name>
<protein>
    <submittedName>
        <fullName evidence="2">Uncharacterized protein</fullName>
    </submittedName>
</protein>
<dbReference type="EMBL" id="QJJQ01000008">
    <property type="protein sequence ID" value="PXW86236.1"/>
    <property type="molecule type" value="Genomic_DNA"/>
</dbReference>
<gene>
    <name evidence="2" type="ORF">DFR56_10851</name>
</gene>
<dbReference type="Proteomes" id="UP000247978">
    <property type="component" value="Unassembled WGS sequence"/>
</dbReference>
<organism evidence="2 3">
    <name type="scientific">Pseudogracilibacillus auburnensis</name>
    <dbReference type="NCBI Taxonomy" id="1494959"/>
    <lineage>
        <taxon>Bacteria</taxon>
        <taxon>Bacillati</taxon>
        <taxon>Bacillota</taxon>
        <taxon>Bacilli</taxon>
        <taxon>Bacillales</taxon>
        <taxon>Bacillaceae</taxon>
        <taxon>Pseudogracilibacillus</taxon>
    </lineage>
</organism>
<feature type="region of interest" description="Disordered" evidence="1">
    <location>
        <begin position="1"/>
        <end position="23"/>
    </location>
</feature>
<sequence>MKYQTVEQRYEEQKKMQGQLKPKQQVNIDMATPQKQHVENIFNATKQALQKAHQSVRQAQSENPIAASLLMADQSLTNATQLLQQLQTAAPEFAQSLPKGAQQQLKQLDHQIETATRTLQMLQQAISSK</sequence>
<comment type="caution">
    <text evidence="2">The sequence shown here is derived from an EMBL/GenBank/DDBJ whole genome shotgun (WGS) entry which is preliminary data.</text>
</comment>
<dbReference type="AlphaFoldDB" id="A0A2V3VX64"/>
<proteinExistence type="predicted"/>
<evidence type="ECO:0000313" key="2">
    <source>
        <dbReference type="EMBL" id="PXW86236.1"/>
    </source>
</evidence>
<reference evidence="2 3" key="1">
    <citation type="submission" date="2018-05" db="EMBL/GenBank/DDBJ databases">
        <title>Genomic Encyclopedia of Type Strains, Phase IV (KMG-IV): sequencing the most valuable type-strain genomes for metagenomic binning, comparative biology and taxonomic classification.</title>
        <authorList>
            <person name="Goeker M."/>
        </authorList>
    </citation>
    <scope>NUCLEOTIDE SEQUENCE [LARGE SCALE GENOMIC DNA]</scope>
    <source>
        <strain evidence="2 3">DSM 28556</strain>
    </source>
</reference>